<dbReference type="Gene3D" id="1.10.10.1410">
    <property type="match status" value="1"/>
</dbReference>
<dbReference type="GO" id="GO:0002182">
    <property type="term" value="P:cytoplasmic translational elongation"/>
    <property type="evidence" value="ECO:0007669"/>
    <property type="project" value="InterPro"/>
</dbReference>
<feature type="compositionally biased region" description="Basic and acidic residues" evidence="7">
    <location>
        <begin position="1"/>
        <end position="12"/>
    </location>
</feature>
<proteinExistence type="inferred from homology"/>
<evidence type="ECO:0000256" key="1">
    <source>
        <dbReference type="ARBA" id="ARBA00003362"/>
    </source>
</evidence>
<dbReference type="EMBL" id="JAODUP010000090">
    <property type="protein sequence ID" value="KAK2162878.1"/>
    <property type="molecule type" value="Genomic_DNA"/>
</dbReference>
<evidence type="ECO:0000313" key="8">
    <source>
        <dbReference type="EMBL" id="KAK2162878.1"/>
    </source>
</evidence>
<comment type="caution">
    <text evidence="8">The sequence shown here is derived from an EMBL/GenBank/DDBJ whole genome shotgun (WGS) entry which is preliminary data.</text>
</comment>
<dbReference type="GO" id="GO:0003735">
    <property type="term" value="F:structural constituent of ribosome"/>
    <property type="evidence" value="ECO:0007669"/>
    <property type="project" value="InterPro"/>
</dbReference>
<sequence length="146" mass="15367">MTACDHIKEIKKGSQKKNKKGNTPLVSDNFALDSARMRYVAAYLLAVLGGNNAPKAKDLKQILSSVAVDVDDDSLSKVIKELEGKDLEELIAEGQSKLASVPAGGAVAASSGPSAAAVAAPAEEKKEEKKEESEESDEDMGFGLFD</sequence>
<dbReference type="AlphaFoldDB" id="A0AAD9NBV6"/>
<dbReference type="PANTHER" id="PTHR21141">
    <property type="entry name" value="60S ACIDIC RIBOSOMAL PROTEIN FAMILY MEMBER"/>
    <property type="match status" value="1"/>
</dbReference>
<evidence type="ECO:0000256" key="3">
    <source>
        <dbReference type="ARBA" id="ARBA00022980"/>
    </source>
</evidence>
<gene>
    <name evidence="8" type="ORF">LSH36_90g06003</name>
</gene>
<feature type="region of interest" description="Disordered" evidence="7">
    <location>
        <begin position="1"/>
        <end position="24"/>
    </location>
</feature>
<name>A0AAD9NBV6_9ANNE</name>
<keyword evidence="3" id="KW-0689">Ribosomal protein</keyword>
<feature type="region of interest" description="Disordered" evidence="7">
    <location>
        <begin position="102"/>
        <end position="146"/>
    </location>
</feature>
<reference evidence="8" key="1">
    <citation type="journal article" date="2023" name="Mol. Biol. Evol.">
        <title>Third-Generation Sequencing Reveals the Adaptive Role of the Epigenome in Three Deep-Sea Polychaetes.</title>
        <authorList>
            <person name="Perez M."/>
            <person name="Aroh O."/>
            <person name="Sun Y."/>
            <person name="Lan Y."/>
            <person name="Juniper S.K."/>
            <person name="Young C.R."/>
            <person name="Angers B."/>
            <person name="Qian P.Y."/>
        </authorList>
    </citation>
    <scope>NUCLEOTIDE SEQUENCE</scope>
    <source>
        <strain evidence="8">P08H-3</strain>
    </source>
</reference>
<dbReference type="HAMAP" id="MF_01478">
    <property type="entry name" value="Ribosomal_L12_arch"/>
    <property type="match status" value="1"/>
</dbReference>
<evidence type="ECO:0000256" key="4">
    <source>
        <dbReference type="ARBA" id="ARBA00023274"/>
    </source>
</evidence>
<comment type="similarity">
    <text evidence="2">Belongs to the eukaryotic ribosomal protein P1/P2 family.</text>
</comment>
<keyword evidence="4" id="KW-0687">Ribonucleoprotein</keyword>
<accession>A0AAD9NBV6</accession>
<feature type="compositionally biased region" description="Low complexity" evidence="7">
    <location>
        <begin position="102"/>
        <end position="121"/>
    </location>
</feature>
<evidence type="ECO:0000256" key="6">
    <source>
        <dbReference type="ARBA" id="ARBA00035443"/>
    </source>
</evidence>
<dbReference type="FunFam" id="1.10.10.1410:FF:000002">
    <property type="entry name" value="60S acidic ribosomal protein P2"/>
    <property type="match status" value="1"/>
</dbReference>
<dbReference type="InterPro" id="IPR038716">
    <property type="entry name" value="P1/P2_N_sf"/>
</dbReference>
<feature type="compositionally biased region" description="Basic and acidic residues" evidence="7">
    <location>
        <begin position="122"/>
        <end position="132"/>
    </location>
</feature>
<comment type="function">
    <text evidence="1">Plays an important role in the elongation step of protein synthesis.</text>
</comment>
<dbReference type="PANTHER" id="PTHR21141:SF5">
    <property type="entry name" value="LARGE RIBOSOMAL SUBUNIT PROTEIN P2"/>
    <property type="match status" value="1"/>
</dbReference>
<evidence type="ECO:0000313" key="9">
    <source>
        <dbReference type="Proteomes" id="UP001208570"/>
    </source>
</evidence>
<dbReference type="CDD" id="cd05833">
    <property type="entry name" value="Ribosomal_P2"/>
    <property type="match status" value="1"/>
</dbReference>
<dbReference type="Proteomes" id="UP001208570">
    <property type="component" value="Unassembled WGS sequence"/>
</dbReference>
<dbReference type="InterPro" id="IPR027534">
    <property type="entry name" value="Ribosomal_P1/P2"/>
</dbReference>
<keyword evidence="9" id="KW-1185">Reference proteome</keyword>
<evidence type="ECO:0000256" key="7">
    <source>
        <dbReference type="SAM" id="MobiDB-lite"/>
    </source>
</evidence>
<dbReference type="GO" id="GO:0022625">
    <property type="term" value="C:cytosolic large ribosomal subunit"/>
    <property type="evidence" value="ECO:0007669"/>
    <property type="project" value="InterPro"/>
</dbReference>
<evidence type="ECO:0000256" key="5">
    <source>
        <dbReference type="ARBA" id="ARBA00035301"/>
    </source>
</evidence>
<organism evidence="8 9">
    <name type="scientific">Paralvinella palmiformis</name>
    <dbReference type="NCBI Taxonomy" id="53620"/>
    <lineage>
        <taxon>Eukaryota</taxon>
        <taxon>Metazoa</taxon>
        <taxon>Spiralia</taxon>
        <taxon>Lophotrochozoa</taxon>
        <taxon>Annelida</taxon>
        <taxon>Polychaeta</taxon>
        <taxon>Sedentaria</taxon>
        <taxon>Canalipalpata</taxon>
        <taxon>Terebellida</taxon>
        <taxon>Terebelliformia</taxon>
        <taxon>Alvinellidae</taxon>
        <taxon>Paralvinella</taxon>
    </lineage>
</organism>
<evidence type="ECO:0000256" key="2">
    <source>
        <dbReference type="ARBA" id="ARBA00005436"/>
    </source>
</evidence>
<dbReference type="Pfam" id="PF00428">
    <property type="entry name" value="Ribosomal_60s"/>
    <property type="match status" value="1"/>
</dbReference>
<protein>
    <recommendedName>
        <fullName evidence="5">Large ribosomal subunit protein P2</fullName>
    </recommendedName>
    <alternativeName>
        <fullName evidence="6">60S acidic ribosomal protein P2</fullName>
    </alternativeName>
</protein>
<dbReference type="InterPro" id="IPR044076">
    <property type="entry name" value="Ribosomal_P2"/>
</dbReference>